<dbReference type="EMBL" id="FNWJ01000002">
    <property type="protein sequence ID" value="SEH13920.1"/>
    <property type="molecule type" value="Genomic_DNA"/>
</dbReference>
<evidence type="ECO:0000256" key="1">
    <source>
        <dbReference type="SAM" id="Phobius"/>
    </source>
</evidence>
<keyword evidence="3" id="KW-1185">Reference proteome</keyword>
<feature type="transmembrane region" description="Helical" evidence="1">
    <location>
        <begin position="20"/>
        <end position="44"/>
    </location>
</feature>
<keyword evidence="1" id="KW-0472">Membrane</keyword>
<dbReference type="AlphaFoldDB" id="A0A1H6FUI3"/>
<reference evidence="3" key="1">
    <citation type="submission" date="2016-10" db="EMBL/GenBank/DDBJ databases">
        <authorList>
            <person name="Varghese N."/>
            <person name="Submissions S."/>
        </authorList>
    </citation>
    <scope>NUCLEOTIDE SEQUENCE [LARGE SCALE GENOMIC DNA]</scope>
    <source>
        <strain evidence="3">ATCC 35263</strain>
    </source>
</reference>
<keyword evidence="1" id="KW-0812">Transmembrane</keyword>
<organism evidence="2 3">
    <name type="scientific">Thermoleophilum album</name>
    <dbReference type="NCBI Taxonomy" id="29539"/>
    <lineage>
        <taxon>Bacteria</taxon>
        <taxon>Bacillati</taxon>
        <taxon>Actinomycetota</taxon>
        <taxon>Thermoleophilia</taxon>
        <taxon>Thermoleophilales</taxon>
        <taxon>Thermoleophilaceae</taxon>
        <taxon>Thermoleophilum</taxon>
    </lineage>
</organism>
<keyword evidence="1" id="KW-1133">Transmembrane helix</keyword>
<gene>
    <name evidence="2" type="ORF">SAMN02745716_1401</name>
</gene>
<protein>
    <submittedName>
        <fullName evidence="2">Uncharacterized protein</fullName>
    </submittedName>
</protein>
<dbReference type="Proteomes" id="UP000222056">
    <property type="component" value="Unassembled WGS sequence"/>
</dbReference>
<evidence type="ECO:0000313" key="3">
    <source>
        <dbReference type="Proteomes" id="UP000222056"/>
    </source>
</evidence>
<dbReference type="STRING" id="29539.SAMN02745716_1401"/>
<evidence type="ECO:0000313" key="2">
    <source>
        <dbReference type="EMBL" id="SEH13920.1"/>
    </source>
</evidence>
<sequence>MAREKLDSRRSSPRHGPSVVQMMGLVAAVVASVILVFFAIGYLLGRLLL</sequence>
<accession>A0A1H6FUI3</accession>
<name>A0A1H6FUI3_THEAL</name>
<proteinExistence type="predicted"/>